<protein>
    <recommendedName>
        <fullName evidence="3">Pilus assembly protein CpaF</fullName>
    </recommendedName>
</protein>
<dbReference type="EMBL" id="JAUHPW010000010">
    <property type="protein sequence ID" value="MDN4476612.1"/>
    <property type="molecule type" value="Genomic_DNA"/>
</dbReference>
<gene>
    <name evidence="1" type="ORF">QQX09_12165</name>
</gene>
<name>A0ABT8GBU5_9MICO</name>
<organism evidence="1 2">
    <name type="scientific">Demequina litoralis</name>
    <dbReference type="NCBI Taxonomy" id="3051660"/>
    <lineage>
        <taxon>Bacteria</taxon>
        <taxon>Bacillati</taxon>
        <taxon>Actinomycetota</taxon>
        <taxon>Actinomycetes</taxon>
        <taxon>Micrococcales</taxon>
        <taxon>Demequinaceae</taxon>
        <taxon>Demequina</taxon>
    </lineage>
</organism>
<dbReference type="Gene3D" id="3.30.450.380">
    <property type="match status" value="1"/>
</dbReference>
<dbReference type="Proteomes" id="UP001172728">
    <property type="component" value="Unassembled WGS sequence"/>
</dbReference>
<keyword evidence="2" id="KW-1185">Reference proteome</keyword>
<evidence type="ECO:0000313" key="2">
    <source>
        <dbReference type="Proteomes" id="UP001172728"/>
    </source>
</evidence>
<sequence length="93" mass="9775">MGGAMGGDVRARIEDEVRARIRDTGVDPARDARAVESLVGAAIDAWDERELLDGRAPVPDRDGLVRAVTDAVAGLGPLQPLLDDPTVEAICTV</sequence>
<proteinExistence type="predicted"/>
<evidence type="ECO:0008006" key="3">
    <source>
        <dbReference type="Google" id="ProtNLM"/>
    </source>
</evidence>
<comment type="caution">
    <text evidence="1">The sequence shown here is derived from an EMBL/GenBank/DDBJ whole genome shotgun (WGS) entry which is preliminary data.</text>
</comment>
<dbReference type="RefSeq" id="WP_301135123.1">
    <property type="nucleotide sequence ID" value="NZ_JAUHPW010000010.1"/>
</dbReference>
<accession>A0ABT8GBU5</accession>
<evidence type="ECO:0000313" key="1">
    <source>
        <dbReference type="EMBL" id="MDN4476612.1"/>
    </source>
</evidence>
<reference evidence="1" key="1">
    <citation type="submission" date="2023-06" db="EMBL/GenBank/DDBJ databases">
        <title>Sysu t00192.</title>
        <authorList>
            <person name="Gao L."/>
            <person name="Fang B.-Z."/>
            <person name="Li W.-J."/>
        </authorList>
    </citation>
    <scope>NUCLEOTIDE SEQUENCE</scope>
    <source>
        <strain evidence="1">SYSU T00192</strain>
    </source>
</reference>